<dbReference type="AlphaFoldDB" id="A0A0J6T799"/>
<proteinExistence type="predicted"/>
<feature type="region of interest" description="Disordered" evidence="1">
    <location>
        <begin position="28"/>
        <end position="72"/>
    </location>
</feature>
<accession>A0A0J6T799</accession>
<organism evidence="3 4">
    <name type="scientific">Methylobacterium aquaticum</name>
    <dbReference type="NCBI Taxonomy" id="270351"/>
    <lineage>
        <taxon>Bacteria</taxon>
        <taxon>Pseudomonadati</taxon>
        <taxon>Pseudomonadota</taxon>
        <taxon>Alphaproteobacteria</taxon>
        <taxon>Hyphomicrobiales</taxon>
        <taxon>Methylobacteriaceae</taxon>
        <taxon>Methylobacterium</taxon>
    </lineage>
</organism>
<evidence type="ECO:0000256" key="1">
    <source>
        <dbReference type="SAM" id="MobiDB-lite"/>
    </source>
</evidence>
<evidence type="ECO:0000313" key="3">
    <source>
        <dbReference type="EMBL" id="KMO41413.1"/>
    </source>
</evidence>
<evidence type="ECO:0000256" key="2">
    <source>
        <dbReference type="SAM" id="SignalP"/>
    </source>
</evidence>
<dbReference type="Proteomes" id="UP000035929">
    <property type="component" value="Unassembled WGS sequence"/>
</dbReference>
<sequence>MMPGSPLLRCALLVGAWIATCSLVQAQTRPDQTGTGGGPLATITAPHTSSVGATVPRPGPGDRRLERRIDDRTRLERADDRIDTGICTGCN</sequence>
<feature type="chain" id="PRO_5005281838" description="Secreted protein" evidence="2">
    <location>
        <begin position="27"/>
        <end position="91"/>
    </location>
</feature>
<comment type="caution">
    <text evidence="3">The sequence shown here is derived from an EMBL/GenBank/DDBJ whole genome shotgun (WGS) entry which is preliminary data.</text>
</comment>
<protein>
    <recommendedName>
        <fullName evidence="5">Secreted protein</fullName>
    </recommendedName>
</protein>
<feature type="compositionally biased region" description="Basic and acidic residues" evidence="1">
    <location>
        <begin position="60"/>
        <end position="72"/>
    </location>
</feature>
<reference evidence="3 4" key="1">
    <citation type="submission" date="2015-03" db="EMBL/GenBank/DDBJ databases">
        <title>Genome sequencing of Methylobacterium aquaticum DSM16371 type strain.</title>
        <authorList>
            <person name="Chaudhry V."/>
            <person name="Patil P.B."/>
        </authorList>
    </citation>
    <scope>NUCLEOTIDE SEQUENCE [LARGE SCALE GENOMIC DNA]</scope>
    <source>
        <strain evidence="3 4">DSM 16371</strain>
    </source>
</reference>
<name>A0A0J6T799_9HYPH</name>
<evidence type="ECO:0000313" key="4">
    <source>
        <dbReference type="Proteomes" id="UP000035929"/>
    </source>
</evidence>
<dbReference type="PATRIC" id="fig|270351.6.peg.6840"/>
<keyword evidence="2" id="KW-0732">Signal</keyword>
<gene>
    <name evidence="3" type="ORF">VP06_01055</name>
</gene>
<feature type="signal peptide" evidence="2">
    <location>
        <begin position="1"/>
        <end position="26"/>
    </location>
</feature>
<evidence type="ECO:0008006" key="5">
    <source>
        <dbReference type="Google" id="ProtNLM"/>
    </source>
</evidence>
<dbReference type="EMBL" id="LABX01000007">
    <property type="protein sequence ID" value="KMO41413.1"/>
    <property type="molecule type" value="Genomic_DNA"/>
</dbReference>